<gene>
    <name evidence="2" type="ORF">M8542_03640</name>
</gene>
<keyword evidence="1" id="KW-0472">Membrane</keyword>
<evidence type="ECO:0000313" key="2">
    <source>
        <dbReference type="EMBL" id="MCR6481901.1"/>
    </source>
</evidence>
<evidence type="ECO:0000256" key="1">
    <source>
        <dbReference type="SAM" id="Phobius"/>
    </source>
</evidence>
<reference evidence="2" key="1">
    <citation type="submission" date="2022-06" db="EMBL/GenBank/DDBJ databases">
        <title>Amycolatopsis iheyaensis sp. nov., a new species of the genus Amycolatopsis isolated from soil in Iheya island, Japan.</title>
        <authorList>
            <person name="Ngamcharungchit C."/>
            <person name="Kanto H."/>
            <person name="Take A."/>
            <person name="Intra B."/>
            <person name="Matsumoto A."/>
            <person name="Panbangred W."/>
            <person name="Inahashi Y."/>
        </authorList>
    </citation>
    <scope>NUCLEOTIDE SEQUENCE</scope>
    <source>
        <strain evidence="2">OK19-0408</strain>
    </source>
</reference>
<keyword evidence="1" id="KW-1133">Transmembrane helix</keyword>
<accession>A0A9X2SIK5</accession>
<dbReference type="Proteomes" id="UP001144096">
    <property type="component" value="Unassembled WGS sequence"/>
</dbReference>
<sequence>MGEVIGFMLLRFAMIGGGILLLLLVLGVVVMALKKTGRFDQAKSMVEPVVRNKLNKSSGYKGALGTKALDYLSEREKQGNVKHKDAD</sequence>
<dbReference type="RefSeq" id="WP_257918518.1">
    <property type="nucleotide sequence ID" value="NZ_JAMXQV010000001.1"/>
</dbReference>
<feature type="transmembrane region" description="Helical" evidence="1">
    <location>
        <begin position="12"/>
        <end position="33"/>
    </location>
</feature>
<dbReference type="AlphaFoldDB" id="A0A9X2SIK5"/>
<protein>
    <submittedName>
        <fullName evidence="2">Uncharacterized protein</fullName>
    </submittedName>
</protein>
<comment type="caution">
    <text evidence="2">The sequence shown here is derived from an EMBL/GenBank/DDBJ whole genome shotgun (WGS) entry which is preliminary data.</text>
</comment>
<dbReference type="EMBL" id="JAMXQV010000001">
    <property type="protein sequence ID" value="MCR6481901.1"/>
    <property type="molecule type" value="Genomic_DNA"/>
</dbReference>
<keyword evidence="1" id="KW-0812">Transmembrane</keyword>
<proteinExistence type="predicted"/>
<keyword evidence="3" id="KW-1185">Reference proteome</keyword>
<evidence type="ECO:0000313" key="3">
    <source>
        <dbReference type="Proteomes" id="UP001144096"/>
    </source>
</evidence>
<name>A0A9X2SIK5_9PSEU</name>
<organism evidence="2 3">
    <name type="scientific">Amycolatopsis iheyensis</name>
    <dbReference type="NCBI Taxonomy" id="2945988"/>
    <lineage>
        <taxon>Bacteria</taxon>
        <taxon>Bacillati</taxon>
        <taxon>Actinomycetota</taxon>
        <taxon>Actinomycetes</taxon>
        <taxon>Pseudonocardiales</taxon>
        <taxon>Pseudonocardiaceae</taxon>
        <taxon>Amycolatopsis</taxon>
    </lineage>
</organism>